<name>A0A5C1QLA9_9SPIO</name>
<dbReference type="AlphaFoldDB" id="A0A5C1QLA9"/>
<protein>
    <submittedName>
        <fullName evidence="4">ABC transporter substrate-binding protein</fullName>
    </submittedName>
</protein>
<dbReference type="CDD" id="cd01143">
    <property type="entry name" value="YvrC"/>
    <property type="match status" value="1"/>
</dbReference>
<dbReference type="InterPro" id="IPR050902">
    <property type="entry name" value="ABC_Transporter_SBP"/>
</dbReference>
<feature type="signal peptide" evidence="2">
    <location>
        <begin position="1"/>
        <end position="25"/>
    </location>
</feature>
<evidence type="ECO:0000313" key="4">
    <source>
        <dbReference type="EMBL" id="QEN07999.1"/>
    </source>
</evidence>
<dbReference type="PANTHER" id="PTHR30535">
    <property type="entry name" value="VITAMIN B12-BINDING PROTEIN"/>
    <property type="match status" value="1"/>
</dbReference>
<dbReference type="Pfam" id="PF01497">
    <property type="entry name" value="Peripla_BP_2"/>
    <property type="match status" value="1"/>
</dbReference>
<gene>
    <name evidence="4" type="ORF">EXM22_08385</name>
</gene>
<dbReference type="InterPro" id="IPR054828">
    <property type="entry name" value="Vit_B12_bind_prot"/>
</dbReference>
<dbReference type="PANTHER" id="PTHR30535:SF34">
    <property type="entry name" value="MOLYBDATE-BINDING PROTEIN MOLA"/>
    <property type="match status" value="1"/>
</dbReference>
<dbReference type="PROSITE" id="PS50983">
    <property type="entry name" value="FE_B12_PBP"/>
    <property type="match status" value="1"/>
</dbReference>
<dbReference type="RefSeq" id="WP_149486079.1">
    <property type="nucleotide sequence ID" value="NZ_CP036150.1"/>
</dbReference>
<dbReference type="EMBL" id="CP036150">
    <property type="protein sequence ID" value="QEN07999.1"/>
    <property type="molecule type" value="Genomic_DNA"/>
</dbReference>
<evidence type="ECO:0000259" key="3">
    <source>
        <dbReference type="PROSITE" id="PS50983"/>
    </source>
</evidence>
<dbReference type="NCBIfam" id="NF038402">
    <property type="entry name" value="TroA_like"/>
    <property type="match status" value="1"/>
</dbReference>
<dbReference type="InterPro" id="IPR002491">
    <property type="entry name" value="ABC_transptr_periplasmic_BD"/>
</dbReference>
<dbReference type="GO" id="GO:0071281">
    <property type="term" value="P:cellular response to iron ion"/>
    <property type="evidence" value="ECO:0007669"/>
    <property type="project" value="TreeGrafter"/>
</dbReference>
<dbReference type="KEGG" id="ock:EXM22_08385"/>
<evidence type="ECO:0000256" key="1">
    <source>
        <dbReference type="ARBA" id="ARBA00022729"/>
    </source>
</evidence>
<keyword evidence="5" id="KW-1185">Reference proteome</keyword>
<feature type="chain" id="PRO_5022850461" evidence="2">
    <location>
        <begin position="26"/>
        <end position="309"/>
    </location>
</feature>
<evidence type="ECO:0000313" key="5">
    <source>
        <dbReference type="Proteomes" id="UP000324209"/>
    </source>
</evidence>
<reference evidence="4 5" key="1">
    <citation type="submission" date="2019-02" db="EMBL/GenBank/DDBJ databases">
        <title>Complete Genome Sequence and Methylome Analysis of free living Spirochaetas.</title>
        <authorList>
            <person name="Fomenkov A."/>
            <person name="Dubinina G."/>
            <person name="Leshcheva N."/>
            <person name="Mikheeva N."/>
            <person name="Grabovich M."/>
            <person name="Vincze T."/>
            <person name="Roberts R.J."/>
        </authorList>
    </citation>
    <scope>NUCLEOTIDE SEQUENCE [LARGE SCALE GENOMIC DNA]</scope>
    <source>
        <strain evidence="4 5">K2</strain>
    </source>
</reference>
<keyword evidence="1 2" id="KW-0732">Signal</keyword>
<dbReference type="Proteomes" id="UP000324209">
    <property type="component" value="Chromosome"/>
</dbReference>
<dbReference type="Gene3D" id="3.40.50.1980">
    <property type="entry name" value="Nitrogenase molybdenum iron protein domain"/>
    <property type="match status" value="2"/>
</dbReference>
<evidence type="ECO:0000256" key="2">
    <source>
        <dbReference type="SAM" id="SignalP"/>
    </source>
</evidence>
<proteinExistence type="predicted"/>
<accession>A0A5C1QLA9</accession>
<dbReference type="SUPFAM" id="SSF53807">
    <property type="entry name" value="Helical backbone' metal receptor"/>
    <property type="match status" value="1"/>
</dbReference>
<feature type="domain" description="Fe/B12 periplasmic-binding" evidence="3">
    <location>
        <begin position="59"/>
        <end position="306"/>
    </location>
</feature>
<dbReference type="OrthoDB" id="9816357at2"/>
<organism evidence="4 5">
    <name type="scientific">Oceanispirochaeta crateris</name>
    <dbReference type="NCBI Taxonomy" id="2518645"/>
    <lineage>
        <taxon>Bacteria</taxon>
        <taxon>Pseudomonadati</taxon>
        <taxon>Spirochaetota</taxon>
        <taxon>Spirochaetia</taxon>
        <taxon>Spirochaetales</taxon>
        <taxon>Spirochaetaceae</taxon>
        <taxon>Oceanispirochaeta</taxon>
    </lineage>
</organism>
<sequence>MDRKRKPLILLMLSLCLNLFSTGQMDSPSEISRLPNEIEPFSFTDSRGVSRVFQEYPRKVVSLGPNMTETIFALDRGDLLIGRTDFCDFPEEVSLIPSVGNLIEPNMETIVNLDPDLIIASTHVSLEVLEKLESFGIPTVMIYGEENFDGMKSVISGCATLLNAEEEGTALLQDISTRLEAVGQRVSQMRYHPSCYYALGFGDGGDWTAGGSTFINELLSLAGGKNIAADQSGWSYSKELLVSKQPEIIILNRGLKKEFLSLPVYDGLKASLNDRVFEIDENILVRQGPRQITALEELTLIMESALDQP</sequence>